<reference evidence="1" key="1">
    <citation type="submission" date="2023-08" db="EMBL/GenBank/DDBJ databases">
        <title>A de novo genome assembly of Solanum verrucosum Schlechtendal, a Mexican diploid species geographically isolated from the other diploid A-genome species in potato relatives.</title>
        <authorList>
            <person name="Hosaka K."/>
        </authorList>
    </citation>
    <scope>NUCLEOTIDE SEQUENCE</scope>
    <source>
        <tissue evidence="1">Young leaves</tissue>
    </source>
</reference>
<evidence type="ECO:0000313" key="2">
    <source>
        <dbReference type="Proteomes" id="UP001234989"/>
    </source>
</evidence>
<proteinExistence type="predicted"/>
<protein>
    <submittedName>
        <fullName evidence="1">Uncharacterized protein</fullName>
    </submittedName>
</protein>
<dbReference type="EMBL" id="CP133621">
    <property type="protein sequence ID" value="WMV51629.1"/>
    <property type="molecule type" value="Genomic_DNA"/>
</dbReference>
<gene>
    <name evidence="1" type="ORF">MTR67_045014</name>
</gene>
<sequence>MLQENLQVSSVMVLAAMTLEICHDWWSRQIVWLAQSRIGLEGGKQDFYGRRSFDCKVYF</sequence>
<dbReference type="AlphaFoldDB" id="A0AAF0UUH6"/>
<accession>A0AAF0UUH6</accession>
<dbReference type="Proteomes" id="UP001234989">
    <property type="component" value="Chromosome 10"/>
</dbReference>
<evidence type="ECO:0000313" key="1">
    <source>
        <dbReference type="EMBL" id="WMV51629.1"/>
    </source>
</evidence>
<organism evidence="1 2">
    <name type="scientific">Solanum verrucosum</name>
    <dbReference type="NCBI Taxonomy" id="315347"/>
    <lineage>
        <taxon>Eukaryota</taxon>
        <taxon>Viridiplantae</taxon>
        <taxon>Streptophyta</taxon>
        <taxon>Embryophyta</taxon>
        <taxon>Tracheophyta</taxon>
        <taxon>Spermatophyta</taxon>
        <taxon>Magnoliopsida</taxon>
        <taxon>eudicotyledons</taxon>
        <taxon>Gunneridae</taxon>
        <taxon>Pentapetalae</taxon>
        <taxon>asterids</taxon>
        <taxon>lamiids</taxon>
        <taxon>Solanales</taxon>
        <taxon>Solanaceae</taxon>
        <taxon>Solanoideae</taxon>
        <taxon>Solaneae</taxon>
        <taxon>Solanum</taxon>
    </lineage>
</organism>
<keyword evidence="2" id="KW-1185">Reference proteome</keyword>
<name>A0AAF0UUH6_SOLVR</name>